<evidence type="ECO:0000256" key="1">
    <source>
        <dbReference type="ARBA" id="ARBA00012513"/>
    </source>
</evidence>
<accession>A0A8J8P1L9</accession>
<feature type="domain" description="Protein kinase" evidence="4">
    <location>
        <begin position="102"/>
        <end position="378"/>
    </location>
</feature>
<dbReference type="GO" id="GO:0004674">
    <property type="term" value="F:protein serine/threonine kinase activity"/>
    <property type="evidence" value="ECO:0007669"/>
    <property type="project" value="UniProtKB-EC"/>
</dbReference>
<evidence type="ECO:0000256" key="2">
    <source>
        <dbReference type="ARBA" id="ARBA00023860"/>
    </source>
</evidence>
<protein>
    <recommendedName>
        <fullName evidence="2">Casein kinase I</fullName>
        <ecNumber evidence="1">2.7.11.1</ecNumber>
    </recommendedName>
</protein>
<feature type="compositionally biased region" description="Basic and acidic residues" evidence="3">
    <location>
        <begin position="486"/>
        <end position="504"/>
    </location>
</feature>
<dbReference type="EMBL" id="RRYP01001685">
    <property type="protein sequence ID" value="TNV85613.1"/>
    <property type="molecule type" value="Genomic_DNA"/>
</dbReference>
<name>A0A8J8P1L9_HALGN</name>
<dbReference type="SMART" id="SM00220">
    <property type="entry name" value="S_TKc"/>
    <property type="match status" value="1"/>
</dbReference>
<feature type="region of interest" description="Disordered" evidence="3">
    <location>
        <begin position="395"/>
        <end position="700"/>
    </location>
</feature>
<dbReference type="InterPro" id="IPR011009">
    <property type="entry name" value="Kinase-like_dom_sf"/>
</dbReference>
<reference evidence="5" key="1">
    <citation type="submission" date="2019-06" db="EMBL/GenBank/DDBJ databases">
        <authorList>
            <person name="Zheng W."/>
        </authorList>
    </citation>
    <scope>NUCLEOTIDE SEQUENCE</scope>
    <source>
        <strain evidence="5">QDHG01</strain>
    </source>
</reference>
<dbReference type="InterPro" id="IPR008271">
    <property type="entry name" value="Ser/Thr_kinase_AS"/>
</dbReference>
<dbReference type="OrthoDB" id="2687620at2759"/>
<comment type="caution">
    <text evidence="5">The sequence shown here is derived from an EMBL/GenBank/DDBJ whole genome shotgun (WGS) entry which is preliminary data.</text>
</comment>
<feature type="compositionally biased region" description="Gly residues" evidence="3">
    <location>
        <begin position="69"/>
        <end position="82"/>
    </location>
</feature>
<proteinExistence type="predicted"/>
<dbReference type="InterPro" id="IPR000719">
    <property type="entry name" value="Prot_kinase_dom"/>
</dbReference>
<feature type="compositionally biased region" description="Basic residues" evidence="3">
    <location>
        <begin position="597"/>
        <end position="611"/>
    </location>
</feature>
<sequence length="878" mass="97571">MAKSSSKKREAQSLYTNSKNVNLENKGGPGAAVAQDIGQTRRSMHDKKLRVVEDEPLKQNSLGLSARNGKGGQTKGGEGGGTTQNTLAKATDMESMILKEKYQLQCYARAGGFGEVFIAKHISKDYEVAVKFSDMKNAEAKRQYDNELAVMKVIKKLHNSKGLPRLLTHGYLEDKQMNYMVITKFDYDLEYVYSQNKRKFSLQTIVTVGVLMLDILEKFHNMGYVHNDMKPQNIMTKMPTSGPQTGTGNQANQLFLIDFGLTTSQSDHSKYKFKGTPYFASNSALQKIGTGPKDDIESLMYILIYLYMGELPWARDLPVLKEDIMSNMAIQNCINARNPYALCCEMEPEFAMMLSHLQELSHKKKPNYKMIRSQFEVIKERHHLKYVLEWALPPGNKDQSQSPRSDRGSKIGSVVQKSGFRAQNQPSVKSKFGNKIDQSLITGKNKSGLESEQDASGDQQTNKMLSNFTSQEEQDEQKFKSNSFKFRNDSQSKMMKEEVKETIKMDAATSKNKPQVPGQRRQSFLRGKTDDRGLRLAAASKNIVVQDLSDDPSFGASPKNEQDLPPQVEEKKDSKNVPSLKLQLVEAASPADSGKSSSRKKSVKNSSKKKSIPPVDTSSNKGSNPRQPAIPIYIIPPVSPTPAGRKKKVSEKAGAGKDFSQGAIEAGDDGQYRSSQTPDATAPPQKKSRSKKRNGENDPDAVVNAANLAANGIETDNMMDQRKLINKQKSRSSLVLLKSEEGKAGAQEEIIVLVDKESLASGHMWLHMIDESHIDEGPTIHVPEIRVKSNSTLLQTARLSMYKQNGKNLSEVHMLNMLSAKDNSVMQAAQIQNHCLPKSSRLETGQQTHQFAEGPQLSEDVMNKAGQAQKEGFINEDK</sequence>
<evidence type="ECO:0000313" key="6">
    <source>
        <dbReference type="Proteomes" id="UP000785679"/>
    </source>
</evidence>
<dbReference type="PROSITE" id="PS50011">
    <property type="entry name" value="PROTEIN_KINASE_DOM"/>
    <property type="match status" value="1"/>
</dbReference>
<dbReference type="Gene3D" id="1.10.510.10">
    <property type="entry name" value="Transferase(Phosphotransferase) domain 1"/>
    <property type="match status" value="1"/>
</dbReference>
<dbReference type="SUPFAM" id="SSF56112">
    <property type="entry name" value="Protein kinase-like (PK-like)"/>
    <property type="match status" value="1"/>
</dbReference>
<dbReference type="AlphaFoldDB" id="A0A8J8P1L9"/>
<dbReference type="PROSITE" id="PS00108">
    <property type="entry name" value="PROTEIN_KINASE_ST"/>
    <property type="match status" value="1"/>
</dbReference>
<feature type="region of interest" description="Disordered" evidence="3">
    <location>
        <begin position="1"/>
        <end position="84"/>
    </location>
</feature>
<dbReference type="GO" id="GO:0005524">
    <property type="term" value="F:ATP binding"/>
    <property type="evidence" value="ECO:0007669"/>
    <property type="project" value="InterPro"/>
</dbReference>
<dbReference type="InterPro" id="IPR050235">
    <property type="entry name" value="CK1_Ser-Thr_kinase"/>
</dbReference>
<evidence type="ECO:0000256" key="3">
    <source>
        <dbReference type="SAM" id="MobiDB-lite"/>
    </source>
</evidence>
<feature type="compositionally biased region" description="Polar residues" evidence="3">
    <location>
        <begin position="616"/>
        <end position="626"/>
    </location>
</feature>
<gene>
    <name evidence="5" type="ORF">FGO68_gene13293</name>
</gene>
<feature type="compositionally biased region" description="Polar residues" evidence="3">
    <location>
        <begin position="436"/>
        <end position="471"/>
    </location>
</feature>
<dbReference type="Pfam" id="PF00069">
    <property type="entry name" value="Pkinase"/>
    <property type="match status" value="1"/>
</dbReference>
<dbReference type="Proteomes" id="UP000785679">
    <property type="component" value="Unassembled WGS sequence"/>
</dbReference>
<keyword evidence="6" id="KW-1185">Reference proteome</keyword>
<organism evidence="5 6">
    <name type="scientific">Halteria grandinella</name>
    <dbReference type="NCBI Taxonomy" id="5974"/>
    <lineage>
        <taxon>Eukaryota</taxon>
        <taxon>Sar</taxon>
        <taxon>Alveolata</taxon>
        <taxon>Ciliophora</taxon>
        <taxon>Intramacronucleata</taxon>
        <taxon>Spirotrichea</taxon>
        <taxon>Stichotrichia</taxon>
        <taxon>Sporadotrichida</taxon>
        <taxon>Halteriidae</taxon>
        <taxon>Halteria</taxon>
    </lineage>
</organism>
<evidence type="ECO:0000313" key="5">
    <source>
        <dbReference type="EMBL" id="TNV85613.1"/>
    </source>
</evidence>
<feature type="compositionally biased region" description="Polar residues" evidence="3">
    <location>
        <begin position="13"/>
        <end position="23"/>
    </location>
</feature>
<dbReference type="EC" id="2.7.11.1" evidence="1"/>
<feature type="region of interest" description="Disordered" evidence="3">
    <location>
        <begin position="843"/>
        <end position="878"/>
    </location>
</feature>
<evidence type="ECO:0000259" key="4">
    <source>
        <dbReference type="PROSITE" id="PS50011"/>
    </source>
</evidence>
<dbReference type="PANTHER" id="PTHR11909">
    <property type="entry name" value="CASEIN KINASE-RELATED"/>
    <property type="match status" value="1"/>
</dbReference>